<dbReference type="Proteomes" id="UP001596065">
    <property type="component" value="Unassembled WGS sequence"/>
</dbReference>
<keyword evidence="3" id="KW-1185">Reference proteome</keyword>
<dbReference type="RefSeq" id="WP_382466911.1">
    <property type="nucleotide sequence ID" value="NZ_JBHSOE010000056.1"/>
</dbReference>
<name>A0ABW0WS39_STRNO</name>
<evidence type="ECO:0000313" key="3">
    <source>
        <dbReference type="Proteomes" id="UP001596065"/>
    </source>
</evidence>
<feature type="region of interest" description="Disordered" evidence="1">
    <location>
        <begin position="1"/>
        <end position="85"/>
    </location>
</feature>
<protein>
    <submittedName>
        <fullName evidence="2">Uncharacterized protein</fullName>
    </submittedName>
</protein>
<sequence length="85" mass="9563">MPSRTTQLVEHHRRKDPCGGGDDYLGSQDERQARELPPLRRDDTTTGKGAVSEMSYPPRGAGTTLRRRSSTKPAWDNPRRRGDDT</sequence>
<organism evidence="2 3">
    <name type="scientific">Streptomyces nogalater</name>
    <dbReference type="NCBI Taxonomy" id="38314"/>
    <lineage>
        <taxon>Bacteria</taxon>
        <taxon>Bacillati</taxon>
        <taxon>Actinomycetota</taxon>
        <taxon>Actinomycetes</taxon>
        <taxon>Kitasatosporales</taxon>
        <taxon>Streptomycetaceae</taxon>
        <taxon>Streptomyces</taxon>
    </lineage>
</organism>
<evidence type="ECO:0000256" key="1">
    <source>
        <dbReference type="SAM" id="MobiDB-lite"/>
    </source>
</evidence>
<evidence type="ECO:0000313" key="2">
    <source>
        <dbReference type="EMBL" id="MFC5659095.1"/>
    </source>
</evidence>
<feature type="compositionally biased region" description="Basic and acidic residues" evidence="1">
    <location>
        <begin position="28"/>
        <end position="45"/>
    </location>
</feature>
<gene>
    <name evidence="2" type="ORF">ACFP3J_26935</name>
</gene>
<proteinExistence type="predicted"/>
<reference evidence="3" key="1">
    <citation type="journal article" date="2019" name="Int. J. Syst. Evol. Microbiol.">
        <title>The Global Catalogue of Microorganisms (GCM) 10K type strain sequencing project: providing services to taxonomists for standard genome sequencing and annotation.</title>
        <authorList>
            <consortium name="The Broad Institute Genomics Platform"/>
            <consortium name="The Broad Institute Genome Sequencing Center for Infectious Disease"/>
            <person name="Wu L."/>
            <person name="Ma J."/>
        </authorList>
    </citation>
    <scope>NUCLEOTIDE SEQUENCE [LARGE SCALE GENOMIC DNA]</scope>
    <source>
        <strain evidence="3">KCTC 5701</strain>
    </source>
</reference>
<dbReference type="EMBL" id="JBHSOE010000056">
    <property type="protein sequence ID" value="MFC5659095.1"/>
    <property type="molecule type" value="Genomic_DNA"/>
</dbReference>
<comment type="caution">
    <text evidence="2">The sequence shown here is derived from an EMBL/GenBank/DDBJ whole genome shotgun (WGS) entry which is preliminary data.</text>
</comment>
<accession>A0ABW0WS39</accession>